<dbReference type="InterPro" id="IPR058533">
    <property type="entry name" value="Cation_efflux_TM"/>
</dbReference>
<keyword evidence="11" id="KW-1185">Reference proteome</keyword>
<dbReference type="OrthoDB" id="9806522at2"/>
<accession>W0REC8</accession>
<feature type="transmembrane region" description="Helical" evidence="7">
    <location>
        <begin position="57"/>
        <end position="75"/>
    </location>
</feature>
<organism evidence="10 11">
    <name type="scientific">Gemmatirosa kalamazoonensis</name>
    <dbReference type="NCBI Taxonomy" id="861299"/>
    <lineage>
        <taxon>Bacteria</taxon>
        <taxon>Pseudomonadati</taxon>
        <taxon>Gemmatimonadota</taxon>
        <taxon>Gemmatimonadia</taxon>
        <taxon>Gemmatimonadales</taxon>
        <taxon>Gemmatimonadaceae</taxon>
        <taxon>Gemmatirosa</taxon>
    </lineage>
</organism>
<evidence type="ECO:0000259" key="9">
    <source>
        <dbReference type="Pfam" id="PF16916"/>
    </source>
</evidence>
<dbReference type="FunCoup" id="W0REC8">
    <property type="interactions" value="452"/>
</dbReference>
<evidence type="ECO:0000256" key="7">
    <source>
        <dbReference type="SAM" id="Phobius"/>
    </source>
</evidence>
<feature type="domain" description="Cation efflux protein transmembrane" evidence="8">
    <location>
        <begin position="22"/>
        <end position="220"/>
    </location>
</feature>
<feature type="transmembrane region" description="Helical" evidence="7">
    <location>
        <begin position="24"/>
        <end position="45"/>
    </location>
</feature>
<dbReference type="HOGENOM" id="CLU_013430_3_6_0"/>
<evidence type="ECO:0000256" key="2">
    <source>
        <dbReference type="ARBA" id="ARBA00008114"/>
    </source>
</evidence>
<dbReference type="AlphaFoldDB" id="W0REC8"/>
<gene>
    <name evidence="10" type="ORF">J421_0176</name>
</gene>
<dbReference type="STRING" id="861299.J421_0176"/>
<dbReference type="Pfam" id="PF16916">
    <property type="entry name" value="ZT_dimer"/>
    <property type="match status" value="1"/>
</dbReference>
<dbReference type="InterPro" id="IPR027469">
    <property type="entry name" value="Cation_efflux_TMD_sf"/>
</dbReference>
<dbReference type="SUPFAM" id="SSF161111">
    <property type="entry name" value="Cation efflux protein transmembrane domain-like"/>
    <property type="match status" value="1"/>
</dbReference>
<dbReference type="PANTHER" id="PTHR43840">
    <property type="entry name" value="MITOCHONDRIAL METAL TRANSPORTER 1-RELATED"/>
    <property type="match status" value="1"/>
</dbReference>
<proteinExistence type="inferred from homology"/>
<dbReference type="Gene3D" id="1.20.1510.10">
    <property type="entry name" value="Cation efflux protein transmembrane domain"/>
    <property type="match status" value="1"/>
</dbReference>
<dbReference type="KEGG" id="gba:J421_0176"/>
<evidence type="ECO:0000256" key="3">
    <source>
        <dbReference type="ARBA" id="ARBA00022448"/>
    </source>
</evidence>
<dbReference type="eggNOG" id="COG0053">
    <property type="taxonomic scope" value="Bacteria"/>
</dbReference>
<comment type="subcellular location">
    <subcellularLocation>
        <location evidence="1">Membrane</location>
        <topology evidence="1">Multi-pass membrane protein</topology>
    </subcellularLocation>
</comment>
<feature type="transmembrane region" description="Helical" evidence="7">
    <location>
        <begin position="195"/>
        <end position="212"/>
    </location>
</feature>
<dbReference type="Gene3D" id="3.30.70.1350">
    <property type="entry name" value="Cation efflux protein, cytoplasmic domain"/>
    <property type="match status" value="1"/>
</dbReference>
<dbReference type="InterPro" id="IPR027470">
    <property type="entry name" value="Cation_efflux_CTD"/>
</dbReference>
<evidence type="ECO:0000313" key="10">
    <source>
        <dbReference type="EMBL" id="AHG87713.1"/>
    </source>
</evidence>
<dbReference type="FunFam" id="1.20.1510.10:FF:000006">
    <property type="entry name" value="Divalent cation efflux transporter"/>
    <property type="match status" value="1"/>
</dbReference>
<reference evidence="10 11" key="1">
    <citation type="journal article" date="2014" name="Genome Announc.">
        <title>Genome Sequence and Methylome of Soil Bacterium Gemmatirosa kalamazoonensis KBS708T, a Member of the Rarely Cultivated Gemmatimonadetes Phylum.</title>
        <authorList>
            <person name="Debruyn J.M."/>
            <person name="Radosevich M."/>
            <person name="Wommack K.E."/>
            <person name="Polson S.W."/>
            <person name="Hauser L.J."/>
            <person name="Fawaz M.N."/>
            <person name="Korlach J."/>
            <person name="Tsai Y.C."/>
        </authorList>
    </citation>
    <scope>NUCLEOTIDE SEQUENCE [LARGE SCALE GENOMIC DNA]</scope>
    <source>
        <strain evidence="10 11">KBS708</strain>
    </source>
</reference>
<dbReference type="Proteomes" id="UP000019151">
    <property type="component" value="Chromosome"/>
</dbReference>
<dbReference type="PANTHER" id="PTHR43840:SF15">
    <property type="entry name" value="MITOCHONDRIAL METAL TRANSPORTER 1-RELATED"/>
    <property type="match status" value="1"/>
</dbReference>
<comment type="similarity">
    <text evidence="2">Belongs to the cation diffusion facilitator (CDF) transporter (TC 2.A.4) family.</text>
</comment>
<evidence type="ECO:0000256" key="4">
    <source>
        <dbReference type="ARBA" id="ARBA00022692"/>
    </source>
</evidence>
<keyword evidence="5 7" id="KW-1133">Transmembrane helix</keyword>
<feature type="transmembrane region" description="Helical" evidence="7">
    <location>
        <begin position="118"/>
        <end position="137"/>
    </location>
</feature>
<dbReference type="GO" id="GO:0008324">
    <property type="term" value="F:monoatomic cation transmembrane transporter activity"/>
    <property type="evidence" value="ECO:0007669"/>
    <property type="project" value="InterPro"/>
</dbReference>
<dbReference type="EMBL" id="CP007128">
    <property type="protein sequence ID" value="AHG87713.1"/>
    <property type="molecule type" value="Genomic_DNA"/>
</dbReference>
<protein>
    <submittedName>
        <fullName evidence="10">Cation diffusion facilitator family transporter</fullName>
    </submittedName>
</protein>
<evidence type="ECO:0000256" key="5">
    <source>
        <dbReference type="ARBA" id="ARBA00022989"/>
    </source>
</evidence>
<feature type="transmembrane region" description="Helical" evidence="7">
    <location>
        <begin position="87"/>
        <end position="106"/>
    </location>
</feature>
<keyword evidence="4 7" id="KW-0812">Transmembrane</keyword>
<evidence type="ECO:0000256" key="6">
    <source>
        <dbReference type="ARBA" id="ARBA00023136"/>
    </source>
</evidence>
<feature type="transmembrane region" description="Helical" evidence="7">
    <location>
        <begin position="164"/>
        <end position="183"/>
    </location>
</feature>
<name>W0REC8_9BACT</name>
<dbReference type="PATRIC" id="fig|861299.3.peg.178"/>
<dbReference type="InterPro" id="IPR036837">
    <property type="entry name" value="Cation_efflux_CTD_sf"/>
</dbReference>
<dbReference type="RefSeq" id="WP_025409270.1">
    <property type="nucleotide sequence ID" value="NZ_CP007128.1"/>
</dbReference>
<feature type="domain" description="Cation efflux protein cytoplasmic" evidence="9">
    <location>
        <begin position="228"/>
        <end position="302"/>
    </location>
</feature>
<evidence type="ECO:0000256" key="1">
    <source>
        <dbReference type="ARBA" id="ARBA00004141"/>
    </source>
</evidence>
<dbReference type="GO" id="GO:0016020">
    <property type="term" value="C:membrane"/>
    <property type="evidence" value="ECO:0007669"/>
    <property type="project" value="UniProtKB-SubCell"/>
</dbReference>
<dbReference type="SUPFAM" id="SSF160240">
    <property type="entry name" value="Cation efflux protein cytoplasmic domain-like"/>
    <property type="match status" value="1"/>
</dbReference>
<dbReference type="Pfam" id="PF01545">
    <property type="entry name" value="Cation_efflux"/>
    <property type="match status" value="1"/>
</dbReference>
<dbReference type="NCBIfam" id="TIGR01297">
    <property type="entry name" value="CDF"/>
    <property type="match status" value="1"/>
</dbReference>
<evidence type="ECO:0000259" key="8">
    <source>
        <dbReference type="Pfam" id="PF01545"/>
    </source>
</evidence>
<dbReference type="InParanoid" id="W0REC8"/>
<sequence length="312" mass="32028">MSAPSHASSADPVRRGIRSTQAGLVANAVLASIKLAAGLIGNAYALVADAAESMADILASLIVWGGLAIAAQPADENHPYGHGKAEALAGAAVSLMLVGAAVGIAVEAVQQIRSPHEVPAPWTLVVLVVVMLVKWLLARRVHAVGEDLGSTAVQADASHHLSDAITSAAAFVGISVAILGARNGGGARWAAADDWAALFAAGVILYNGVNLFRPALHDLMDRMPGTDVIGPVADAARDVAGVLAVEKLVVRKAGMHYFVDIHVQADPSTSLHDAHIIGGCVKGAIRRAIPAVAGVLVHMEPYEETAALEGRR</sequence>
<keyword evidence="3" id="KW-0813">Transport</keyword>
<keyword evidence="6 7" id="KW-0472">Membrane</keyword>
<dbReference type="InterPro" id="IPR002524">
    <property type="entry name" value="Cation_efflux"/>
</dbReference>
<dbReference type="InterPro" id="IPR050291">
    <property type="entry name" value="CDF_Transporter"/>
</dbReference>
<evidence type="ECO:0000313" key="11">
    <source>
        <dbReference type="Proteomes" id="UP000019151"/>
    </source>
</evidence>